<dbReference type="KEGG" id="acoa:RB602_12180"/>
<feature type="signal peptide" evidence="2">
    <location>
        <begin position="1"/>
        <end position="22"/>
    </location>
</feature>
<sequence>MKIRAFTAAAAALALTATPVFAQANQSSAATNVSRSVEATDGESNMTDDGTVALIAAAVIGLGVAVGLLIADDDDDLPASP</sequence>
<evidence type="ECO:0008006" key="5">
    <source>
        <dbReference type="Google" id="ProtNLM"/>
    </source>
</evidence>
<name>A0AA97I0Q9_9SPHN</name>
<gene>
    <name evidence="3" type="ORF">RB602_12180</name>
</gene>
<evidence type="ECO:0000313" key="4">
    <source>
        <dbReference type="Proteomes" id="UP001302429"/>
    </source>
</evidence>
<protein>
    <recommendedName>
        <fullName evidence="5">Ferrochelatase</fullName>
    </recommendedName>
</protein>
<dbReference type="EMBL" id="CP136594">
    <property type="protein sequence ID" value="WOE74598.1"/>
    <property type="molecule type" value="Genomic_DNA"/>
</dbReference>
<dbReference type="RefSeq" id="WP_317080856.1">
    <property type="nucleotide sequence ID" value="NZ_CP136594.1"/>
</dbReference>
<keyword evidence="1" id="KW-1133">Transmembrane helix</keyword>
<feature type="transmembrane region" description="Helical" evidence="1">
    <location>
        <begin position="52"/>
        <end position="71"/>
    </location>
</feature>
<keyword evidence="1" id="KW-0472">Membrane</keyword>
<organism evidence="3 4">
    <name type="scientific">Alterisphingorhabdus coralli</name>
    <dbReference type="NCBI Taxonomy" id="3071408"/>
    <lineage>
        <taxon>Bacteria</taxon>
        <taxon>Pseudomonadati</taxon>
        <taxon>Pseudomonadota</taxon>
        <taxon>Alphaproteobacteria</taxon>
        <taxon>Sphingomonadales</taxon>
        <taxon>Sphingomonadaceae</taxon>
        <taxon>Alterisphingorhabdus (ex Yan et al. 2024)</taxon>
    </lineage>
</organism>
<reference evidence="3 4" key="1">
    <citation type="submission" date="2023-10" db="EMBL/GenBank/DDBJ databases">
        <title>Complete genome sequence of a Sphingomonadaceae bacterium.</title>
        <authorList>
            <person name="Yan C."/>
        </authorList>
    </citation>
    <scope>NUCLEOTIDE SEQUENCE [LARGE SCALE GENOMIC DNA]</scope>
    <source>
        <strain evidence="3 4">SCSIO 66989</strain>
    </source>
</reference>
<dbReference type="AlphaFoldDB" id="A0AA97I0Q9"/>
<proteinExistence type="predicted"/>
<keyword evidence="4" id="KW-1185">Reference proteome</keyword>
<keyword evidence="2" id="KW-0732">Signal</keyword>
<evidence type="ECO:0000256" key="2">
    <source>
        <dbReference type="SAM" id="SignalP"/>
    </source>
</evidence>
<accession>A0AA97I0Q9</accession>
<dbReference type="Proteomes" id="UP001302429">
    <property type="component" value="Chromosome"/>
</dbReference>
<feature type="chain" id="PRO_5041724367" description="Ferrochelatase" evidence="2">
    <location>
        <begin position="23"/>
        <end position="81"/>
    </location>
</feature>
<keyword evidence="1" id="KW-0812">Transmembrane</keyword>
<evidence type="ECO:0000313" key="3">
    <source>
        <dbReference type="EMBL" id="WOE74598.1"/>
    </source>
</evidence>
<evidence type="ECO:0000256" key="1">
    <source>
        <dbReference type="SAM" id="Phobius"/>
    </source>
</evidence>